<dbReference type="Pfam" id="PF02171">
    <property type="entry name" value="Piwi"/>
    <property type="match status" value="1"/>
</dbReference>
<evidence type="ECO:0000259" key="1">
    <source>
        <dbReference type="PROSITE" id="PS50822"/>
    </source>
</evidence>
<dbReference type="InterPro" id="IPR014811">
    <property type="entry name" value="ArgoL1"/>
</dbReference>
<dbReference type="InterPro" id="IPR012337">
    <property type="entry name" value="RNaseH-like_sf"/>
</dbReference>
<proteinExistence type="predicted"/>
<dbReference type="EMBL" id="KZ293503">
    <property type="protein sequence ID" value="PBK59515.1"/>
    <property type="molecule type" value="Genomic_DNA"/>
</dbReference>
<gene>
    <name evidence="2" type="ORF">ARMSODRAFT_1071478</name>
</gene>
<keyword evidence="3" id="KW-1185">Reference proteome</keyword>
<dbReference type="PANTHER" id="PTHR22891">
    <property type="entry name" value="EUKARYOTIC TRANSLATION INITIATION FACTOR 2C"/>
    <property type="match status" value="1"/>
</dbReference>
<dbReference type="AlphaFoldDB" id="A0A2H3AKW6"/>
<dbReference type="CDD" id="cd02846">
    <property type="entry name" value="PAZ_argonaute_like"/>
    <property type="match status" value="1"/>
</dbReference>
<evidence type="ECO:0000313" key="2">
    <source>
        <dbReference type="EMBL" id="PBK59515.1"/>
    </source>
</evidence>
<reference evidence="3" key="1">
    <citation type="journal article" date="2017" name="Nat. Ecol. Evol.">
        <title>Genome expansion and lineage-specific genetic innovations in the forest pathogenic fungi Armillaria.</title>
        <authorList>
            <person name="Sipos G."/>
            <person name="Prasanna A.N."/>
            <person name="Walter M.C."/>
            <person name="O'Connor E."/>
            <person name="Balint B."/>
            <person name="Krizsan K."/>
            <person name="Kiss B."/>
            <person name="Hess J."/>
            <person name="Varga T."/>
            <person name="Slot J."/>
            <person name="Riley R."/>
            <person name="Boka B."/>
            <person name="Rigling D."/>
            <person name="Barry K."/>
            <person name="Lee J."/>
            <person name="Mihaltcheva S."/>
            <person name="LaButti K."/>
            <person name="Lipzen A."/>
            <person name="Waldron R."/>
            <person name="Moloney N.M."/>
            <person name="Sperisen C."/>
            <person name="Kredics L."/>
            <person name="Vagvoelgyi C."/>
            <person name="Patrignani A."/>
            <person name="Fitzpatrick D."/>
            <person name="Nagy I."/>
            <person name="Doyle S."/>
            <person name="Anderson J.B."/>
            <person name="Grigoriev I.V."/>
            <person name="Gueldener U."/>
            <person name="Muensterkoetter M."/>
            <person name="Nagy L.G."/>
        </authorList>
    </citation>
    <scope>NUCLEOTIDE SEQUENCE [LARGE SCALE GENOMIC DNA]</scope>
    <source>
        <strain evidence="3">28-4</strain>
    </source>
</reference>
<dbReference type="Gene3D" id="3.40.50.2300">
    <property type="match status" value="1"/>
</dbReference>
<dbReference type="PROSITE" id="PS50822">
    <property type="entry name" value="PIWI"/>
    <property type="match status" value="1"/>
</dbReference>
<dbReference type="InterPro" id="IPR036397">
    <property type="entry name" value="RNaseH_sf"/>
</dbReference>
<dbReference type="SUPFAM" id="SSF101690">
    <property type="entry name" value="PAZ domain"/>
    <property type="match status" value="1"/>
</dbReference>
<dbReference type="GO" id="GO:0003723">
    <property type="term" value="F:RNA binding"/>
    <property type="evidence" value="ECO:0007669"/>
    <property type="project" value="InterPro"/>
</dbReference>
<dbReference type="Pfam" id="PF02170">
    <property type="entry name" value="PAZ"/>
    <property type="match status" value="1"/>
</dbReference>
<feature type="non-terminal residue" evidence="2">
    <location>
        <position position="1"/>
    </location>
</feature>
<evidence type="ECO:0000313" key="3">
    <source>
        <dbReference type="Proteomes" id="UP000218334"/>
    </source>
</evidence>
<feature type="domain" description="Piwi" evidence="1">
    <location>
        <begin position="337"/>
        <end position="583"/>
    </location>
</feature>
<name>A0A2H3AKW6_9AGAR</name>
<dbReference type="Pfam" id="PF08699">
    <property type="entry name" value="ArgoL1"/>
    <property type="match status" value="1"/>
</dbReference>
<dbReference type="Pfam" id="PF16487">
    <property type="entry name" value="ArgoMid"/>
    <property type="match status" value="1"/>
</dbReference>
<dbReference type="Gene3D" id="3.30.420.10">
    <property type="entry name" value="Ribonuclease H-like superfamily/Ribonuclease H"/>
    <property type="match status" value="1"/>
</dbReference>
<dbReference type="InterPro" id="IPR003165">
    <property type="entry name" value="Piwi"/>
</dbReference>
<dbReference type="STRING" id="1076256.A0A2H3AKW6"/>
<protein>
    <recommendedName>
        <fullName evidence="1">Piwi domain-containing protein</fullName>
    </recommendedName>
</protein>
<dbReference type="SMART" id="SM00950">
    <property type="entry name" value="Piwi"/>
    <property type="match status" value="1"/>
</dbReference>
<dbReference type="SMART" id="SM01163">
    <property type="entry name" value="DUF1785"/>
    <property type="match status" value="1"/>
</dbReference>
<dbReference type="Gene3D" id="2.170.260.10">
    <property type="entry name" value="paz domain"/>
    <property type="match status" value="1"/>
</dbReference>
<accession>A0A2H3AKW6</accession>
<sequence length="583" mass="65575">RVFFSDVHKRVVEDGLEFWRGFFQSVRPSTTQLLINIDITTTTMYQSENVIDVSLTYMRSRQVRDLCFSTKDAKFRSLSAFLEGLEIRCRTPDNYTKTVKELVVKGGRYKFERGGHTTTTGRQEYFRSAHSIDLKFPDAFGIVTSGKGALHPIVYPAELCTILPGQLYKGRLSNHLTNEMMSFATMTPDVRLKAIMGGGDNGRGIVSPIQGYKGSKYIQESGMQISMSPLHIRGRMLPPPRIRMGRGDILPNNGAWNLRDQTFSNAIKLELWGVLNFIPALNEQLCWTYVNALRQQCLSLGTLLFIFVSPCTERNSPSNAEMANAFSRIGRKERIQMILVMLPPQGDPVYTQVKQWGDVLTGVPTQCLRANTVFQANSQYWANIALKMNARLGGTNYKIKSPAFDEIAEEPFMIMGAGVSHASPHTLRPSIASLVWSRDGHAAQYIAFTRVQHPATEGIVELKDMVKNAVLLFGSHYPAPKRILFFRNGISEGDVHSIGRREMSDVDQALGEVWHEKDVMLPLPKVTFIIVGKRHHVMFFPKDGEGLRDGTGNCKAGFVTTRGLENPLFQDFYLQSHRAVKRL</sequence>
<organism evidence="2 3">
    <name type="scientific">Armillaria solidipes</name>
    <dbReference type="NCBI Taxonomy" id="1076256"/>
    <lineage>
        <taxon>Eukaryota</taxon>
        <taxon>Fungi</taxon>
        <taxon>Dikarya</taxon>
        <taxon>Basidiomycota</taxon>
        <taxon>Agaricomycotina</taxon>
        <taxon>Agaricomycetes</taxon>
        <taxon>Agaricomycetidae</taxon>
        <taxon>Agaricales</taxon>
        <taxon>Marasmiineae</taxon>
        <taxon>Physalacriaceae</taxon>
        <taxon>Armillaria</taxon>
    </lineage>
</organism>
<dbReference type="InterPro" id="IPR036085">
    <property type="entry name" value="PAZ_dom_sf"/>
</dbReference>
<dbReference type="SUPFAM" id="SSF53098">
    <property type="entry name" value="Ribonuclease H-like"/>
    <property type="match status" value="1"/>
</dbReference>
<dbReference type="InterPro" id="IPR003100">
    <property type="entry name" value="PAZ_dom"/>
</dbReference>
<dbReference type="InterPro" id="IPR032473">
    <property type="entry name" value="Argonaute_Mid_dom"/>
</dbReference>
<dbReference type="Proteomes" id="UP000218334">
    <property type="component" value="Unassembled WGS sequence"/>
</dbReference>